<accession>A0A9Q3QXK5</accession>
<reference evidence="3" key="1">
    <citation type="submission" date="2020-04" db="EMBL/GenBank/DDBJ databases">
        <title>Global-level population genomics: horizontal gene transfer, symbiosis and evolution in Rhizobia.</title>
        <authorList>
            <person name="Gai Y."/>
        </authorList>
    </citation>
    <scope>NUCLEOTIDE SEQUENCE</scope>
    <source>
        <strain evidence="3">BLR57</strain>
    </source>
</reference>
<name>A0A9Q3QXK5_9HYPH</name>
<dbReference type="GO" id="GO:0015074">
    <property type="term" value="P:DNA integration"/>
    <property type="evidence" value="ECO:0007669"/>
    <property type="project" value="UniProtKB-KW"/>
</dbReference>
<dbReference type="PANTHER" id="PTHR30349">
    <property type="entry name" value="PHAGE INTEGRASE-RELATED"/>
    <property type="match status" value="1"/>
</dbReference>
<dbReference type="RefSeq" id="WP_221133590.1">
    <property type="nucleotide sequence ID" value="NZ_JABDYA010000003.1"/>
</dbReference>
<evidence type="ECO:0000256" key="2">
    <source>
        <dbReference type="ARBA" id="ARBA00023172"/>
    </source>
</evidence>
<dbReference type="Proteomes" id="UP000749740">
    <property type="component" value="Unassembled WGS sequence"/>
</dbReference>
<dbReference type="GO" id="GO:0006310">
    <property type="term" value="P:DNA recombination"/>
    <property type="evidence" value="ECO:0007669"/>
    <property type="project" value="UniProtKB-KW"/>
</dbReference>
<keyword evidence="1" id="KW-0229">DNA integration</keyword>
<keyword evidence="2" id="KW-0233">DNA recombination</keyword>
<evidence type="ECO:0000256" key="1">
    <source>
        <dbReference type="ARBA" id="ARBA00022908"/>
    </source>
</evidence>
<dbReference type="SUPFAM" id="SSF56349">
    <property type="entry name" value="DNA breaking-rejoining enzymes"/>
    <property type="match status" value="1"/>
</dbReference>
<dbReference type="AlphaFoldDB" id="A0A9Q3QXK5"/>
<comment type="caution">
    <text evidence="3">The sequence shown here is derived from an EMBL/GenBank/DDBJ whole genome shotgun (WGS) entry which is preliminary data.</text>
</comment>
<gene>
    <name evidence="3" type="ORF">HJB63_10800</name>
</gene>
<dbReference type="InterPro" id="IPR011010">
    <property type="entry name" value="DNA_brk_join_enz"/>
</dbReference>
<dbReference type="InterPro" id="IPR013762">
    <property type="entry name" value="Integrase-like_cat_sf"/>
</dbReference>
<organism evidence="3 4">
    <name type="scientific">Rhizobium lentis</name>
    <dbReference type="NCBI Taxonomy" id="1138194"/>
    <lineage>
        <taxon>Bacteria</taxon>
        <taxon>Pseudomonadati</taxon>
        <taxon>Pseudomonadota</taxon>
        <taxon>Alphaproteobacteria</taxon>
        <taxon>Hyphomicrobiales</taxon>
        <taxon>Rhizobiaceae</taxon>
        <taxon>Rhizobium/Agrobacterium group</taxon>
        <taxon>Rhizobium</taxon>
    </lineage>
</organism>
<dbReference type="PANTHER" id="PTHR30349:SF64">
    <property type="entry name" value="PROPHAGE INTEGRASE INTD-RELATED"/>
    <property type="match status" value="1"/>
</dbReference>
<dbReference type="Gene3D" id="1.10.443.10">
    <property type="entry name" value="Intergrase catalytic core"/>
    <property type="match status" value="1"/>
</dbReference>
<protein>
    <submittedName>
        <fullName evidence="3">Integrase</fullName>
    </submittedName>
</protein>
<dbReference type="EMBL" id="JABDYC010000002">
    <property type="protein sequence ID" value="MBX5023060.1"/>
    <property type="molecule type" value="Genomic_DNA"/>
</dbReference>
<evidence type="ECO:0000313" key="3">
    <source>
        <dbReference type="EMBL" id="MBX5023060.1"/>
    </source>
</evidence>
<dbReference type="GO" id="GO:0003677">
    <property type="term" value="F:DNA binding"/>
    <property type="evidence" value="ECO:0007669"/>
    <property type="project" value="InterPro"/>
</dbReference>
<sequence length="529" mass="59533">MAGKLRHWKERNGRFSARVVIPPYLRPYLDDKAELEIQLGGDRRAAIRNHAAAVASIQRQIGIARQKHDAATGQRPKTPAYPLTAQQIALRDYHSQIDFDAELRANDSRYAQFGVDPDEAQRFRDGFAGKLSDDELEELVGARLARARLAGNTDAVKGTDKWRALAQALCVASYEAMAREDERNEGDFAGKPTHPLLAEAPPIYNDEPDPITFDNIIDDEVKRRARGKNAKPLPALTVKKYRDHCAAFGKWRKSKNALTVTAAEGKGWIESLQDAGELGNRTVKAMLQNVRTVMNWGRQNDPANFFPSGNPLNGIKAPDYTTLPSYLRAFTMDEAKLVLTTARREEKPMFRWIPWLCAYSGMRVSEAGSLRKEDFFEVNGRWFWKVTTVGNRSLKTASSERRIPVHKALADEGLVDFVKAAKPGRLFRGDTKDSVLVQPRISTWVRGIIPFEERPELSPNHGWRHLFEDLCRRDHVPEDARNYITGRTDGGSQEQYGRSEVMLPGLAAAMDQIHAIPTVHNYGHTRPTS</sequence>
<proteinExistence type="predicted"/>
<evidence type="ECO:0000313" key="4">
    <source>
        <dbReference type="Proteomes" id="UP000749740"/>
    </source>
</evidence>
<dbReference type="InterPro" id="IPR050090">
    <property type="entry name" value="Tyrosine_recombinase_XerCD"/>
</dbReference>